<protein>
    <recommendedName>
        <fullName evidence="4">CarboxypepD_reg-like domain-containing protein</fullName>
    </recommendedName>
</protein>
<proteinExistence type="predicted"/>
<evidence type="ECO:0000313" key="3">
    <source>
        <dbReference type="Proteomes" id="UP000199226"/>
    </source>
</evidence>
<evidence type="ECO:0008006" key="4">
    <source>
        <dbReference type="Google" id="ProtNLM"/>
    </source>
</evidence>
<name>A0A1G9VM73_9SPHI</name>
<accession>A0A1G9VM73</accession>
<feature type="signal peptide" evidence="1">
    <location>
        <begin position="1"/>
        <end position="20"/>
    </location>
</feature>
<feature type="chain" id="PRO_5011455872" description="CarboxypepD_reg-like domain-containing protein" evidence="1">
    <location>
        <begin position="21"/>
        <end position="250"/>
    </location>
</feature>
<keyword evidence="1" id="KW-0732">Signal</keyword>
<dbReference type="EMBL" id="FNHH01000021">
    <property type="protein sequence ID" value="SDM73173.1"/>
    <property type="molecule type" value="Genomic_DNA"/>
</dbReference>
<reference evidence="3" key="1">
    <citation type="submission" date="2016-10" db="EMBL/GenBank/DDBJ databases">
        <authorList>
            <person name="Varghese N."/>
            <person name="Submissions S."/>
        </authorList>
    </citation>
    <scope>NUCLEOTIDE SEQUENCE [LARGE SCALE GENOMIC DNA]</scope>
    <source>
        <strain evidence="3">DSM 24536</strain>
    </source>
</reference>
<dbReference type="RefSeq" id="WP_090705716.1">
    <property type="nucleotide sequence ID" value="NZ_FNHH01000021.1"/>
</dbReference>
<evidence type="ECO:0000313" key="2">
    <source>
        <dbReference type="EMBL" id="SDM73173.1"/>
    </source>
</evidence>
<organism evidence="2 3">
    <name type="scientific">Daejeonella rubra</name>
    <dbReference type="NCBI Taxonomy" id="990371"/>
    <lineage>
        <taxon>Bacteria</taxon>
        <taxon>Pseudomonadati</taxon>
        <taxon>Bacteroidota</taxon>
        <taxon>Sphingobacteriia</taxon>
        <taxon>Sphingobacteriales</taxon>
        <taxon>Sphingobacteriaceae</taxon>
        <taxon>Daejeonella</taxon>
    </lineage>
</organism>
<keyword evidence="3" id="KW-1185">Reference proteome</keyword>
<evidence type="ECO:0000256" key="1">
    <source>
        <dbReference type="SAM" id="SignalP"/>
    </source>
</evidence>
<dbReference type="STRING" id="990371.SAMN05421813_12143"/>
<dbReference type="Proteomes" id="UP000199226">
    <property type="component" value="Unassembled WGS sequence"/>
</dbReference>
<gene>
    <name evidence="2" type="ORF">SAMN05421813_12143</name>
</gene>
<dbReference type="OrthoDB" id="714262at2"/>
<sequence>MKKIIYIFLLLSFPLCGLLAQDKPIQGIVFDMDSKQRLTRVYIFNTRTGEGFYNTTKGEFKTNAREGDVLVAALQGYGVDTVSIRSVSTVLFYLKRNTIQLQEVVVRDSLGTPAERLQATKEEYNAAYSKGAVGNVLTTGGSNGGGGAGLSINALYSLLSREGRNARQLQKIIERDYRDAMIEYRFTRTLINKVTGLNGSKLLDYKQQYKPGYYFILEANDYELIEYIRKSYASYLENPAAYRLQPLNGN</sequence>
<dbReference type="AlphaFoldDB" id="A0A1G9VM73"/>